<name>A0AAD3E3L1_9CHLO</name>
<dbReference type="AlphaFoldDB" id="A0AAD3E3L1"/>
<evidence type="ECO:0000313" key="3">
    <source>
        <dbReference type="Proteomes" id="UP001054857"/>
    </source>
</evidence>
<evidence type="ECO:0000313" key="2">
    <source>
        <dbReference type="EMBL" id="GFR51984.1"/>
    </source>
</evidence>
<feature type="compositionally biased region" description="Low complexity" evidence="1">
    <location>
        <begin position="154"/>
        <end position="173"/>
    </location>
</feature>
<feature type="region of interest" description="Disordered" evidence="1">
    <location>
        <begin position="127"/>
        <end position="183"/>
    </location>
</feature>
<sequence>PRYAVVDFNVTPPVMGSQLQSVDLYLTGRGSLAPGITSIEIQMRSPTEGTTQWLTIYTATPADVLTCPGWNYFEAPPETVQTQMALDAYKADEVVAVKVNVNGTDVADKTELPVVASLGLHLYGDSVISGSSGPSPPPLPPRSPRPPSPPPPLALASSTTRRLTSSLTPTSPSKPTHSWHLHPSSSPAPDVMVWATSATCYDNSSTSGAILKRMVGPPSAKVLAIKGCKATSTLGWVPSMKSPSYAVANFNVSPLVIANRVESVDVYLLSRGTSNHGITSIDIQLMATAEGVSHWTTIYTASAADRLVCPGMNRFPVKGSAVQLSITQEVLGAAQVAAVKIHVNGTAVAYKSQLPIVAAVGLNLGGGTA</sequence>
<feature type="non-terminal residue" evidence="2">
    <location>
        <position position="369"/>
    </location>
</feature>
<proteinExistence type="predicted"/>
<keyword evidence="3" id="KW-1185">Reference proteome</keyword>
<feature type="compositionally biased region" description="Pro residues" evidence="1">
    <location>
        <begin position="134"/>
        <end position="153"/>
    </location>
</feature>
<protein>
    <submittedName>
        <fullName evidence="2">Uncharacterized protein</fullName>
    </submittedName>
</protein>
<organism evidence="2 3">
    <name type="scientific">Astrephomene gubernaculifera</name>
    <dbReference type="NCBI Taxonomy" id="47775"/>
    <lineage>
        <taxon>Eukaryota</taxon>
        <taxon>Viridiplantae</taxon>
        <taxon>Chlorophyta</taxon>
        <taxon>core chlorophytes</taxon>
        <taxon>Chlorophyceae</taxon>
        <taxon>CS clade</taxon>
        <taxon>Chlamydomonadales</taxon>
        <taxon>Astrephomenaceae</taxon>
        <taxon>Astrephomene</taxon>
    </lineage>
</organism>
<accession>A0AAD3E3L1</accession>
<dbReference type="Proteomes" id="UP001054857">
    <property type="component" value="Unassembled WGS sequence"/>
</dbReference>
<dbReference type="EMBL" id="BMAR01000056">
    <property type="protein sequence ID" value="GFR51984.1"/>
    <property type="molecule type" value="Genomic_DNA"/>
</dbReference>
<evidence type="ECO:0000256" key="1">
    <source>
        <dbReference type="SAM" id="MobiDB-lite"/>
    </source>
</evidence>
<reference evidence="2 3" key="1">
    <citation type="journal article" date="2021" name="Sci. Rep.">
        <title>Genome sequencing of the multicellular alga Astrephomene provides insights into convergent evolution of germ-soma differentiation.</title>
        <authorList>
            <person name="Yamashita S."/>
            <person name="Yamamoto K."/>
            <person name="Matsuzaki R."/>
            <person name="Suzuki S."/>
            <person name="Yamaguchi H."/>
            <person name="Hirooka S."/>
            <person name="Minakuchi Y."/>
            <person name="Miyagishima S."/>
            <person name="Kawachi M."/>
            <person name="Toyoda A."/>
            <person name="Nozaki H."/>
        </authorList>
    </citation>
    <scope>NUCLEOTIDE SEQUENCE [LARGE SCALE GENOMIC DNA]</scope>
    <source>
        <strain evidence="2 3">NIES-4017</strain>
    </source>
</reference>
<comment type="caution">
    <text evidence="2">The sequence shown here is derived from an EMBL/GenBank/DDBJ whole genome shotgun (WGS) entry which is preliminary data.</text>
</comment>
<gene>
    <name evidence="2" type="ORF">Agub_g14515</name>
</gene>